<evidence type="ECO:0000313" key="2">
    <source>
        <dbReference type="EMBL" id="CCC46747.1"/>
    </source>
</evidence>
<sequence>MAAQVDQTSALTPVWGSVGRVVFHSFFVLPAFCTAFLFRDGFLLSSVPLLLRPVIGVGLIGNHLETPQQVAQAVWMRWLTRVGLVSLHLFPRACVFLTPNVNLVAVHAYFLLFLFMFIS</sequence>
<evidence type="ECO:0000256" key="1">
    <source>
        <dbReference type="SAM" id="Phobius"/>
    </source>
</evidence>
<protein>
    <submittedName>
        <fullName evidence="2">Uncharacterized protein</fullName>
    </submittedName>
</protein>
<gene>
    <name evidence="2" type="ORF">TVY486_0201600</name>
</gene>
<keyword evidence="1" id="KW-0812">Transmembrane</keyword>
<keyword evidence="1" id="KW-1133">Transmembrane helix</keyword>
<dbReference type="AlphaFoldDB" id="G0TS23"/>
<dbReference type="EMBL" id="HE573018">
    <property type="protein sequence ID" value="CCC46747.1"/>
    <property type="molecule type" value="Genomic_DNA"/>
</dbReference>
<feature type="transmembrane region" description="Helical" evidence="1">
    <location>
        <begin position="21"/>
        <end position="38"/>
    </location>
</feature>
<keyword evidence="1" id="KW-0472">Membrane</keyword>
<name>G0TS23_TRYVY</name>
<organism evidence="2">
    <name type="scientific">Trypanosoma vivax (strain Y486)</name>
    <dbReference type="NCBI Taxonomy" id="1055687"/>
    <lineage>
        <taxon>Eukaryota</taxon>
        <taxon>Discoba</taxon>
        <taxon>Euglenozoa</taxon>
        <taxon>Kinetoplastea</taxon>
        <taxon>Metakinetoplastina</taxon>
        <taxon>Trypanosomatida</taxon>
        <taxon>Trypanosomatidae</taxon>
        <taxon>Trypanosoma</taxon>
        <taxon>Duttonella</taxon>
    </lineage>
</organism>
<reference evidence="2" key="1">
    <citation type="journal article" date="2012" name="Proc. Natl. Acad. Sci. U.S.A.">
        <title>Antigenic diversity is generated by distinct evolutionary mechanisms in African trypanosome species.</title>
        <authorList>
            <person name="Jackson A.P."/>
            <person name="Berry A."/>
            <person name="Aslett M."/>
            <person name="Allison H.C."/>
            <person name="Burton P."/>
            <person name="Vavrova-Anderson J."/>
            <person name="Brown R."/>
            <person name="Browne H."/>
            <person name="Corton N."/>
            <person name="Hauser H."/>
            <person name="Gamble J."/>
            <person name="Gilderthorp R."/>
            <person name="Marcello L."/>
            <person name="McQuillan J."/>
            <person name="Otto T.D."/>
            <person name="Quail M.A."/>
            <person name="Sanders M.J."/>
            <person name="van Tonder A."/>
            <person name="Ginger M.L."/>
            <person name="Field M.C."/>
            <person name="Barry J.D."/>
            <person name="Hertz-Fowler C."/>
            <person name="Berriman M."/>
        </authorList>
    </citation>
    <scope>NUCLEOTIDE SEQUENCE</scope>
    <source>
        <strain evidence="2">Y486</strain>
    </source>
</reference>
<dbReference type="VEuPathDB" id="TriTrypDB:TvY486_0201600"/>
<accession>G0TS23</accession>
<feature type="transmembrane region" description="Helical" evidence="1">
    <location>
        <begin position="94"/>
        <end position="118"/>
    </location>
</feature>
<proteinExistence type="predicted"/>